<evidence type="ECO:0000256" key="1">
    <source>
        <dbReference type="ARBA" id="ARBA00023125"/>
    </source>
</evidence>
<comment type="caution">
    <text evidence="3">The sequence shown here is derived from an EMBL/GenBank/DDBJ whole genome shotgun (WGS) entry which is preliminary data.</text>
</comment>
<dbReference type="RefSeq" id="WP_317714597.1">
    <property type="nucleotide sequence ID" value="NZ_JAHVCV010000005.1"/>
</dbReference>
<dbReference type="PANTHER" id="PTHR33221:SF4">
    <property type="entry name" value="HTH-TYPE TRANSCRIPTIONAL REPRESSOR NSRR"/>
    <property type="match status" value="1"/>
</dbReference>
<name>A0ABU4EZD3_WILMA</name>
<dbReference type="InterPro" id="IPR036390">
    <property type="entry name" value="WH_DNA-bd_sf"/>
</dbReference>
<evidence type="ECO:0000313" key="3">
    <source>
        <dbReference type="EMBL" id="MDV7136613.1"/>
    </source>
</evidence>
<keyword evidence="4" id="KW-1185">Reference proteome</keyword>
<dbReference type="SUPFAM" id="SSF46785">
    <property type="entry name" value="Winged helix' DNA-binding domain"/>
    <property type="match status" value="1"/>
</dbReference>
<evidence type="ECO:0000313" key="4">
    <source>
        <dbReference type="Proteomes" id="UP001185792"/>
    </source>
</evidence>
<dbReference type="EMBL" id="JAWLUM010000004">
    <property type="protein sequence ID" value="MDV7136613.1"/>
    <property type="molecule type" value="Genomic_DNA"/>
</dbReference>
<proteinExistence type="predicted"/>
<dbReference type="InterPro" id="IPR036388">
    <property type="entry name" value="WH-like_DNA-bd_sf"/>
</dbReference>
<keyword evidence="1" id="KW-0238">DNA-binding</keyword>
<evidence type="ECO:0000256" key="2">
    <source>
        <dbReference type="ARBA" id="ARBA00034078"/>
    </source>
</evidence>
<comment type="cofactor">
    <cofactor evidence="2">
        <name>[2Fe-2S] cluster</name>
        <dbReference type="ChEBI" id="CHEBI:190135"/>
    </cofactor>
</comment>
<dbReference type="InterPro" id="IPR000944">
    <property type="entry name" value="Tscrpt_reg_Rrf2"/>
</dbReference>
<accession>A0ABU4EZD3</accession>
<gene>
    <name evidence="3" type="ORF">R4198_23205</name>
</gene>
<dbReference type="Gene3D" id="1.10.10.10">
    <property type="entry name" value="Winged helix-like DNA-binding domain superfamily/Winged helix DNA-binding domain"/>
    <property type="match status" value="1"/>
</dbReference>
<dbReference type="Proteomes" id="UP001185792">
    <property type="component" value="Unassembled WGS sequence"/>
</dbReference>
<organism evidence="3 4">
    <name type="scientific">Williamsia marianensis</name>
    <dbReference type="NCBI Taxonomy" id="85044"/>
    <lineage>
        <taxon>Bacteria</taxon>
        <taxon>Bacillati</taxon>
        <taxon>Actinomycetota</taxon>
        <taxon>Actinomycetes</taxon>
        <taxon>Mycobacteriales</taxon>
        <taxon>Nocardiaceae</taxon>
        <taxon>Williamsia</taxon>
    </lineage>
</organism>
<reference evidence="3 4" key="1">
    <citation type="submission" date="2023-10" db="EMBL/GenBank/DDBJ databases">
        <title>Development of a sustainable strategy for remediation of hydrocarbon-contaminated territories based on the waste exchange concept.</title>
        <authorList>
            <person name="Krivoruchko A."/>
        </authorList>
    </citation>
    <scope>NUCLEOTIDE SEQUENCE [LARGE SCALE GENOMIC DNA]</scope>
    <source>
        <strain evidence="3 4">IEGM 1236</strain>
    </source>
</reference>
<dbReference type="PANTHER" id="PTHR33221">
    <property type="entry name" value="WINGED HELIX-TURN-HELIX TRANSCRIPTIONAL REGULATOR, RRF2 FAMILY"/>
    <property type="match status" value="1"/>
</dbReference>
<sequence length="146" mass="15991">MQLTRFTDLGVRTMMLLAASDPARCRLTTASVAKAVNASEHHVAKAVTRLVELEWVSARRGRTGGLFLTDAGRAMPVGHVIRTLEHDREVIDCDGARPCPLVAACRLRHALATAKEAFYQELDKYTLDDLTAPTLLTLTAASPREH</sequence>
<protein>
    <submittedName>
        <fullName evidence="3">Rrf2 family transcriptional regulator</fullName>
    </submittedName>
</protein>
<dbReference type="Pfam" id="PF02082">
    <property type="entry name" value="Rrf2"/>
    <property type="match status" value="1"/>
</dbReference>
<dbReference type="PROSITE" id="PS51197">
    <property type="entry name" value="HTH_RRF2_2"/>
    <property type="match status" value="1"/>
</dbReference>